<dbReference type="EMBL" id="JAULSV010000007">
    <property type="protein sequence ID" value="KAK0639615.1"/>
    <property type="molecule type" value="Genomic_DNA"/>
</dbReference>
<feature type="region of interest" description="Disordered" evidence="1">
    <location>
        <begin position="59"/>
        <end position="168"/>
    </location>
</feature>
<evidence type="ECO:0000256" key="2">
    <source>
        <dbReference type="SAM" id="SignalP"/>
    </source>
</evidence>
<proteinExistence type="predicted"/>
<sequence length="336" mass="37521">MKPSTIYGFAALAGVTQALLIPPSYHAPVEIPDTGEDGVFALSYDDDNQPVITTIKIFGEENPTSPSNGNAIPLDQWEPSVIKPRPTDDDKKKTPPKLSRRDEDEQKPLDLNKRSQPSNLDDQNPLLKREQKPLHINFPHETPSPLSPTDQNPLSKRDHPTAPGDLPIRKGDFGCLSESWNRLSDLPSYTAARLLLGRECDRGKTIPGYSIMWVRRGTSYAYACNYSPHTQWCNSYEVERADEFLNAFCPLVSEEVARESTGWVHMADWKKTYGRAKFGDLICGNLPRGNVGKAPPVGRTEDLGLAQGDCKKVGGYLQNIREEDWERELGVLPPRV</sequence>
<dbReference type="AlphaFoldDB" id="A0AA39XV18"/>
<evidence type="ECO:0000313" key="3">
    <source>
        <dbReference type="EMBL" id="KAK0639615.1"/>
    </source>
</evidence>
<name>A0AA39XV18_9PEZI</name>
<accession>A0AA39XV18</accession>
<feature type="chain" id="PRO_5041238584" evidence="2">
    <location>
        <begin position="19"/>
        <end position="336"/>
    </location>
</feature>
<protein>
    <submittedName>
        <fullName evidence="3">Uncharacterized protein</fullName>
    </submittedName>
</protein>
<reference evidence="3" key="1">
    <citation type="submission" date="2023-06" db="EMBL/GenBank/DDBJ databases">
        <title>Genome-scale phylogeny and comparative genomics of the fungal order Sordariales.</title>
        <authorList>
            <consortium name="Lawrence Berkeley National Laboratory"/>
            <person name="Hensen N."/>
            <person name="Bonometti L."/>
            <person name="Westerberg I."/>
            <person name="Brannstrom I.O."/>
            <person name="Guillou S."/>
            <person name="Cros-Aarteil S."/>
            <person name="Calhoun S."/>
            <person name="Haridas S."/>
            <person name="Kuo A."/>
            <person name="Mondo S."/>
            <person name="Pangilinan J."/>
            <person name="Riley R."/>
            <person name="Labutti K."/>
            <person name="Andreopoulos B."/>
            <person name="Lipzen A."/>
            <person name="Chen C."/>
            <person name="Yanf M."/>
            <person name="Daum C."/>
            <person name="Ng V."/>
            <person name="Clum A."/>
            <person name="Steindorff A."/>
            <person name="Ohm R."/>
            <person name="Martin F."/>
            <person name="Silar P."/>
            <person name="Natvig D."/>
            <person name="Lalanne C."/>
            <person name="Gautier V."/>
            <person name="Ament-Velasquez S.L."/>
            <person name="Kruys A."/>
            <person name="Hutchinson M.I."/>
            <person name="Powell A.J."/>
            <person name="Barry K."/>
            <person name="Miller A.N."/>
            <person name="Grigoriev I.V."/>
            <person name="Debuchy R."/>
            <person name="Gladieux P."/>
            <person name="Thoren M.H."/>
            <person name="Johannesson H."/>
        </authorList>
    </citation>
    <scope>NUCLEOTIDE SEQUENCE</scope>
    <source>
        <strain evidence="3">SMH2532-1</strain>
    </source>
</reference>
<evidence type="ECO:0000256" key="1">
    <source>
        <dbReference type="SAM" id="MobiDB-lite"/>
    </source>
</evidence>
<dbReference type="Proteomes" id="UP001174936">
    <property type="component" value="Unassembled WGS sequence"/>
</dbReference>
<organism evidence="3 4">
    <name type="scientific">Cercophora newfieldiana</name>
    <dbReference type="NCBI Taxonomy" id="92897"/>
    <lineage>
        <taxon>Eukaryota</taxon>
        <taxon>Fungi</taxon>
        <taxon>Dikarya</taxon>
        <taxon>Ascomycota</taxon>
        <taxon>Pezizomycotina</taxon>
        <taxon>Sordariomycetes</taxon>
        <taxon>Sordariomycetidae</taxon>
        <taxon>Sordariales</taxon>
        <taxon>Lasiosphaeriaceae</taxon>
        <taxon>Cercophora</taxon>
    </lineage>
</organism>
<comment type="caution">
    <text evidence="3">The sequence shown here is derived from an EMBL/GenBank/DDBJ whole genome shotgun (WGS) entry which is preliminary data.</text>
</comment>
<keyword evidence="2" id="KW-0732">Signal</keyword>
<keyword evidence="4" id="KW-1185">Reference proteome</keyword>
<evidence type="ECO:0000313" key="4">
    <source>
        <dbReference type="Proteomes" id="UP001174936"/>
    </source>
</evidence>
<gene>
    <name evidence="3" type="ORF">B0T16DRAFT_395312</name>
</gene>
<feature type="compositionally biased region" description="Basic and acidic residues" evidence="1">
    <location>
        <begin position="85"/>
        <end position="113"/>
    </location>
</feature>
<feature type="signal peptide" evidence="2">
    <location>
        <begin position="1"/>
        <end position="18"/>
    </location>
</feature>